<keyword evidence="6" id="KW-0227">DNA damage</keyword>
<keyword evidence="5" id="KW-0479">Metal-binding</keyword>
<evidence type="ECO:0000256" key="10">
    <source>
        <dbReference type="ARBA" id="ARBA00035861"/>
    </source>
</evidence>
<keyword evidence="9" id="KW-0234">DNA repair</keyword>
<evidence type="ECO:0000256" key="11">
    <source>
        <dbReference type="ARBA" id="ARBA00038905"/>
    </source>
</evidence>
<comment type="catalytic activity">
    <reaction evidence="10">
        <text>8-oxo-dGTP + H2O = 8-oxo-dGMP + diphosphate + H(+)</text>
        <dbReference type="Rhea" id="RHEA:31575"/>
        <dbReference type="ChEBI" id="CHEBI:15377"/>
        <dbReference type="ChEBI" id="CHEBI:15378"/>
        <dbReference type="ChEBI" id="CHEBI:33019"/>
        <dbReference type="ChEBI" id="CHEBI:63224"/>
        <dbReference type="ChEBI" id="CHEBI:77896"/>
        <dbReference type="EC" id="3.6.1.55"/>
    </reaction>
</comment>
<evidence type="ECO:0000256" key="2">
    <source>
        <dbReference type="ARBA" id="ARBA00005582"/>
    </source>
</evidence>
<evidence type="ECO:0000256" key="8">
    <source>
        <dbReference type="ARBA" id="ARBA00022842"/>
    </source>
</evidence>
<feature type="domain" description="Nudix hydrolase" evidence="12">
    <location>
        <begin position="1"/>
        <end position="128"/>
    </location>
</feature>
<keyword evidence="14" id="KW-1185">Reference proteome</keyword>
<dbReference type="Proteomes" id="UP001059617">
    <property type="component" value="Chromosome"/>
</dbReference>
<evidence type="ECO:0000256" key="5">
    <source>
        <dbReference type="ARBA" id="ARBA00022723"/>
    </source>
</evidence>
<dbReference type="EMBL" id="CP073720">
    <property type="protein sequence ID" value="UWP83724.1"/>
    <property type="molecule type" value="Genomic_DNA"/>
</dbReference>
<keyword evidence="7" id="KW-0378">Hydrolase</keyword>
<reference evidence="13" key="1">
    <citation type="submission" date="2021-04" db="EMBL/GenBank/DDBJ databases">
        <authorList>
            <person name="Hartkoorn R.C."/>
            <person name="Beaudoing E."/>
            <person name="Hot D."/>
        </authorList>
    </citation>
    <scope>NUCLEOTIDE SEQUENCE</scope>
    <source>
        <strain evidence="13">NRRL B-16292</strain>
    </source>
</reference>
<dbReference type="InterPro" id="IPR015797">
    <property type="entry name" value="NUDIX_hydrolase-like_dom_sf"/>
</dbReference>
<dbReference type="PANTHER" id="PTHR47707:SF1">
    <property type="entry name" value="NUDIX HYDROLASE FAMILY PROTEIN"/>
    <property type="match status" value="1"/>
</dbReference>
<evidence type="ECO:0000256" key="1">
    <source>
        <dbReference type="ARBA" id="ARBA00001946"/>
    </source>
</evidence>
<comment type="cofactor">
    <cofactor evidence="1">
        <name>Mg(2+)</name>
        <dbReference type="ChEBI" id="CHEBI:18420"/>
    </cofactor>
</comment>
<accession>A0ABY5W2P8</accession>
<dbReference type="EC" id="3.6.1.55" evidence="11"/>
<dbReference type="Gene3D" id="3.90.79.10">
    <property type="entry name" value="Nucleoside Triphosphate Pyrophosphohydrolase"/>
    <property type="match status" value="1"/>
</dbReference>
<proteinExistence type="inferred from homology"/>
<name>A0ABY5W2P8_9ACTN</name>
<dbReference type="InterPro" id="IPR020476">
    <property type="entry name" value="Nudix_hydrolase"/>
</dbReference>
<dbReference type="PANTHER" id="PTHR47707">
    <property type="entry name" value="8-OXO-DGTP DIPHOSPHATASE"/>
    <property type="match status" value="1"/>
</dbReference>
<dbReference type="InterPro" id="IPR000086">
    <property type="entry name" value="NUDIX_hydrolase_dom"/>
</dbReference>
<keyword evidence="8" id="KW-0460">Magnesium</keyword>
<dbReference type="PRINTS" id="PR00502">
    <property type="entry name" value="NUDIXFAMILY"/>
</dbReference>
<keyword evidence="3" id="KW-0515">Mutator protein</keyword>
<dbReference type="RefSeq" id="WP_259861526.1">
    <property type="nucleotide sequence ID" value="NZ_BAAAST010000010.1"/>
</dbReference>
<evidence type="ECO:0000256" key="9">
    <source>
        <dbReference type="ARBA" id="ARBA00023204"/>
    </source>
</evidence>
<keyword evidence="4" id="KW-0235">DNA replication</keyword>
<gene>
    <name evidence="13" type="ORF">Dfulv_05500</name>
</gene>
<sequence length="132" mass="14170">MPRIIVGAAIISDGRVLACERAQPPEMAGKWEFPGGKVDPGETEEQALVRECQEELGVEIEVGQRVGADISMLNGSAILRVYLATLVNRAQPVPLEHSDLRWLSHDELDSVPWLPADAPIVAALGPLLPSSA</sequence>
<protein>
    <recommendedName>
        <fullName evidence="11">8-oxo-dGTP diphosphatase</fullName>
        <ecNumber evidence="11">3.6.1.55</ecNumber>
    </recommendedName>
</protein>
<evidence type="ECO:0000256" key="6">
    <source>
        <dbReference type="ARBA" id="ARBA00022763"/>
    </source>
</evidence>
<evidence type="ECO:0000256" key="3">
    <source>
        <dbReference type="ARBA" id="ARBA00022457"/>
    </source>
</evidence>
<evidence type="ECO:0000313" key="13">
    <source>
        <dbReference type="EMBL" id="UWP83724.1"/>
    </source>
</evidence>
<comment type="similarity">
    <text evidence="2">Belongs to the Nudix hydrolase family.</text>
</comment>
<evidence type="ECO:0000259" key="12">
    <source>
        <dbReference type="PROSITE" id="PS51462"/>
    </source>
</evidence>
<dbReference type="InterPro" id="IPR047127">
    <property type="entry name" value="MutT-like"/>
</dbReference>
<dbReference type="SUPFAM" id="SSF55811">
    <property type="entry name" value="Nudix"/>
    <property type="match status" value="1"/>
</dbReference>
<evidence type="ECO:0000256" key="7">
    <source>
        <dbReference type="ARBA" id="ARBA00022801"/>
    </source>
</evidence>
<dbReference type="CDD" id="cd03425">
    <property type="entry name" value="NUDIX_MutT_NudA_like"/>
    <property type="match status" value="1"/>
</dbReference>
<dbReference type="PROSITE" id="PS51462">
    <property type="entry name" value="NUDIX"/>
    <property type="match status" value="1"/>
</dbReference>
<evidence type="ECO:0000256" key="4">
    <source>
        <dbReference type="ARBA" id="ARBA00022705"/>
    </source>
</evidence>
<evidence type="ECO:0000313" key="14">
    <source>
        <dbReference type="Proteomes" id="UP001059617"/>
    </source>
</evidence>
<organism evidence="13 14">
    <name type="scientific">Dactylosporangium fulvum</name>
    <dbReference type="NCBI Taxonomy" id="53359"/>
    <lineage>
        <taxon>Bacteria</taxon>
        <taxon>Bacillati</taxon>
        <taxon>Actinomycetota</taxon>
        <taxon>Actinomycetes</taxon>
        <taxon>Micromonosporales</taxon>
        <taxon>Micromonosporaceae</taxon>
        <taxon>Dactylosporangium</taxon>
    </lineage>
</organism>
<dbReference type="Pfam" id="PF00293">
    <property type="entry name" value="NUDIX"/>
    <property type="match status" value="1"/>
</dbReference>
<reference evidence="13" key="2">
    <citation type="submission" date="2022-09" db="EMBL/GenBank/DDBJ databases">
        <title>Biosynthetic gene clusters of Dactylosporangioum fulvum.</title>
        <authorList>
            <person name="Caradec T."/>
        </authorList>
    </citation>
    <scope>NUCLEOTIDE SEQUENCE</scope>
    <source>
        <strain evidence="13">NRRL B-16292</strain>
    </source>
</reference>